<proteinExistence type="predicted"/>
<reference evidence="2" key="1">
    <citation type="journal article" date="2020" name="Nature">
        <title>Giant virus diversity and host interactions through global metagenomics.</title>
        <authorList>
            <person name="Schulz F."/>
            <person name="Roux S."/>
            <person name="Paez-Espino D."/>
            <person name="Jungbluth S."/>
            <person name="Walsh D.A."/>
            <person name="Denef V.J."/>
            <person name="McMahon K.D."/>
            <person name="Konstantinidis K.T."/>
            <person name="Eloe-Fadrosh E.A."/>
            <person name="Kyrpides N.C."/>
            <person name="Woyke T."/>
        </authorList>
    </citation>
    <scope>NUCLEOTIDE SEQUENCE</scope>
    <source>
        <strain evidence="2">GVMAG-M-3300009422-16</strain>
    </source>
</reference>
<keyword evidence="1" id="KW-0472">Membrane</keyword>
<dbReference type="EMBL" id="MN739063">
    <property type="protein sequence ID" value="QHS86840.1"/>
    <property type="molecule type" value="Genomic_DNA"/>
</dbReference>
<keyword evidence="1" id="KW-0812">Transmembrane</keyword>
<protein>
    <submittedName>
        <fullName evidence="2">Uncharacterized protein</fullName>
    </submittedName>
</protein>
<name>A0A6C0B476_9ZZZZ</name>
<accession>A0A6C0B476</accession>
<evidence type="ECO:0000256" key="1">
    <source>
        <dbReference type="SAM" id="Phobius"/>
    </source>
</evidence>
<sequence length="120" mass="13635">MKLIGNKFFISILLGTTVIGSIFLLNKKYNLQHYIFNQDIDVEIFDNDPENGLTVGEDHLSEELIGSNDEETFEKEELVKEEDKENKVIISNLLVKPTIELIEELTDSELSESSTSDIDV</sequence>
<feature type="transmembrane region" description="Helical" evidence="1">
    <location>
        <begin position="6"/>
        <end position="25"/>
    </location>
</feature>
<dbReference type="AlphaFoldDB" id="A0A6C0B476"/>
<keyword evidence="1" id="KW-1133">Transmembrane helix</keyword>
<organism evidence="2">
    <name type="scientific">viral metagenome</name>
    <dbReference type="NCBI Taxonomy" id="1070528"/>
    <lineage>
        <taxon>unclassified sequences</taxon>
        <taxon>metagenomes</taxon>
        <taxon>organismal metagenomes</taxon>
    </lineage>
</organism>
<evidence type="ECO:0000313" key="2">
    <source>
        <dbReference type="EMBL" id="QHS86840.1"/>
    </source>
</evidence>